<dbReference type="GO" id="GO:0015074">
    <property type="term" value="P:DNA integration"/>
    <property type="evidence" value="ECO:0007669"/>
    <property type="project" value="UniProtKB-KW"/>
</dbReference>
<protein>
    <submittedName>
        <fullName evidence="8">Integrase</fullName>
    </submittedName>
</protein>
<evidence type="ECO:0000313" key="9">
    <source>
        <dbReference type="Proteomes" id="UP000293589"/>
    </source>
</evidence>
<dbReference type="InterPro" id="IPR044068">
    <property type="entry name" value="CB"/>
</dbReference>
<dbReference type="PANTHER" id="PTHR30349:SF64">
    <property type="entry name" value="PROPHAGE INTEGRASE INTD-RELATED"/>
    <property type="match status" value="1"/>
</dbReference>
<feature type="domain" description="Tyr recombinase" evidence="6">
    <location>
        <begin position="185"/>
        <end position="428"/>
    </location>
</feature>
<feature type="domain" description="Core-binding (CB)" evidence="7">
    <location>
        <begin position="71"/>
        <end position="160"/>
    </location>
</feature>
<keyword evidence="3" id="KW-0233">DNA recombination</keyword>
<reference evidence="8 9" key="1">
    <citation type="submission" date="2019-01" db="EMBL/GenBank/DDBJ databases">
        <title>Complete genome sequence of Bifidobacterium gallinarum CACC 514.</title>
        <authorList>
            <person name="Jung M."/>
        </authorList>
    </citation>
    <scope>NUCLEOTIDE SEQUENCE [LARGE SCALE GENOMIC DNA]</scope>
    <source>
        <strain evidence="8 9">CACC 514</strain>
    </source>
</reference>
<feature type="region of interest" description="Disordered" evidence="5">
    <location>
        <begin position="167"/>
        <end position="190"/>
    </location>
</feature>
<dbReference type="PROSITE" id="PS51900">
    <property type="entry name" value="CB"/>
    <property type="match status" value="1"/>
</dbReference>
<organism evidence="8 9">
    <name type="scientific">Bifidobacterium pullorum subsp. gallinarum</name>
    <dbReference type="NCBI Taxonomy" id="78344"/>
    <lineage>
        <taxon>Bacteria</taxon>
        <taxon>Bacillati</taxon>
        <taxon>Actinomycetota</taxon>
        <taxon>Actinomycetes</taxon>
        <taxon>Bifidobacteriales</taxon>
        <taxon>Bifidobacteriaceae</taxon>
        <taxon>Bifidobacterium</taxon>
    </lineage>
</organism>
<evidence type="ECO:0000313" key="8">
    <source>
        <dbReference type="EMBL" id="QAY33161.1"/>
    </source>
</evidence>
<gene>
    <name evidence="8" type="ORF">ESN35_06880</name>
</gene>
<keyword evidence="2 4" id="KW-0238">DNA-binding</keyword>
<dbReference type="KEGG" id="bgx:ESN35_06880"/>
<evidence type="ECO:0000256" key="4">
    <source>
        <dbReference type="PROSITE-ProRule" id="PRU01248"/>
    </source>
</evidence>
<dbReference type="InterPro" id="IPR002104">
    <property type="entry name" value="Integrase_catalytic"/>
</dbReference>
<evidence type="ECO:0000256" key="3">
    <source>
        <dbReference type="ARBA" id="ARBA00023172"/>
    </source>
</evidence>
<dbReference type="Gene3D" id="1.10.150.130">
    <property type="match status" value="1"/>
</dbReference>
<comment type="similarity">
    <text evidence="1">Belongs to the 'phage' integrase family.</text>
</comment>
<evidence type="ECO:0000256" key="2">
    <source>
        <dbReference type="ARBA" id="ARBA00023125"/>
    </source>
</evidence>
<dbReference type="AlphaFoldDB" id="A0A4P6DT29"/>
<accession>A0A4P6DT29</accession>
<dbReference type="GO" id="GO:0006310">
    <property type="term" value="P:DNA recombination"/>
    <property type="evidence" value="ECO:0007669"/>
    <property type="project" value="UniProtKB-KW"/>
</dbReference>
<name>A0A4P6DT29_9BIFI</name>
<dbReference type="PANTHER" id="PTHR30349">
    <property type="entry name" value="PHAGE INTEGRASE-RELATED"/>
    <property type="match status" value="1"/>
</dbReference>
<proteinExistence type="inferred from homology"/>
<dbReference type="RefSeq" id="WP_129237683.1">
    <property type="nucleotide sequence ID" value="NZ_CP035464.1"/>
</dbReference>
<evidence type="ECO:0000256" key="1">
    <source>
        <dbReference type="ARBA" id="ARBA00008857"/>
    </source>
</evidence>
<feature type="compositionally biased region" description="Basic and acidic residues" evidence="5">
    <location>
        <begin position="177"/>
        <end position="190"/>
    </location>
</feature>
<dbReference type="Proteomes" id="UP000293589">
    <property type="component" value="Chromosome"/>
</dbReference>
<evidence type="ECO:0000259" key="7">
    <source>
        <dbReference type="PROSITE" id="PS51900"/>
    </source>
</evidence>
<evidence type="ECO:0000256" key="5">
    <source>
        <dbReference type="SAM" id="MobiDB-lite"/>
    </source>
</evidence>
<dbReference type="GO" id="GO:0003677">
    <property type="term" value="F:DNA binding"/>
    <property type="evidence" value="ECO:0007669"/>
    <property type="project" value="UniProtKB-UniRule"/>
</dbReference>
<dbReference type="SUPFAM" id="SSF56349">
    <property type="entry name" value="DNA breaking-rejoining enzymes"/>
    <property type="match status" value="2"/>
</dbReference>
<dbReference type="PROSITE" id="PS51898">
    <property type="entry name" value="TYR_RECOMBINASE"/>
    <property type="match status" value="1"/>
</dbReference>
<dbReference type="InterPro" id="IPR010998">
    <property type="entry name" value="Integrase_recombinase_N"/>
</dbReference>
<dbReference type="EMBL" id="CP035464">
    <property type="protein sequence ID" value="QAY33161.1"/>
    <property type="molecule type" value="Genomic_DNA"/>
</dbReference>
<dbReference type="Pfam" id="PF00589">
    <property type="entry name" value="Phage_integrase"/>
    <property type="match status" value="1"/>
</dbReference>
<sequence>MPRKARNGAIYPYKTTTVKKLKDGRTREYVTWKAKVDDKWYSASTYEKCNEKIKNALAERNSYGYALTTGVKLGDYARQWLEFKQHSVDPGTYSQYAVTVNLHLKPYAKTRIDSITASYARRMIDAMKVTDKKTGAKIPASLSKRRMMYTVLNQIFKNAVADRLIPTNPLDSVQPPRNRDPEYGEGRDAFTPDQMRSILRTAAEMPVQRGAIYWWLLLTGMRDGEVCGATYDHLHLGETGDGTPYGMCTVEWKLDRVPSAHGCGDGPDRDGRWPCGYKQTNYCTNRIWRIPDGYSMIPVKGQWCLTRPKSQTGRIVPLVPALSQVMRLYEEATRDWPNPHDLIFRKPDGDPILAQELIEGFRELLTLAGISDAMSRVLHETRHSTVTLLYDMGVDPGMIQAIIGHSNYRMSQHYRHIDVEQRVRAVSGMEDRLGLDSMMWGAPQIEG</sequence>
<dbReference type="InterPro" id="IPR013762">
    <property type="entry name" value="Integrase-like_cat_sf"/>
</dbReference>
<dbReference type="InterPro" id="IPR011010">
    <property type="entry name" value="DNA_brk_join_enz"/>
</dbReference>
<evidence type="ECO:0000259" key="6">
    <source>
        <dbReference type="PROSITE" id="PS51898"/>
    </source>
</evidence>
<dbReference type="Gene3D" id="1.10.443.10">
    <property type="entry name" value="Intergrase catalytic core"/>
    <property type="match status" value="1"/>
</dbReference>
<dbReference type="InterPro" id="IPR050090">
    <property type="entry name" value="Tyrosine_recombinase_XerCD"/>
</dbReference>